<dbReference type="NCBIfam" id="TIGR04336">
    <property type="entry name" value="AmmeMemoSam_B"/>
    <property type="match status" value="1"/>
</dbReference>
<gene>
    <name evidence="2" type="ORF">EDD76_106106</name>
</gene>
<dbReference type="OrthoDB" id="159752at2"/>
<dbReference type="Pfam" id="PF02900">
    <property type="entry name" value="LigB"/>
    <property type="match status" value="1"/>
</dbReference>
<accession>A0A4R1QZL7</accession>
<dbReference type="InterPro" id="IPR004183">
    <property type="entry name" value="Xdiol_dOase_suB"/>
</dbReference>
<dbReference type="InterPro" id="IPR023473">
    <property type="entry name" value="AMMECR1"/>
</dbReference>
<name>A0A4R1QZL7_9FIRM</name>
<protein>
    <submittedName>
        <fullName evidence="2">Uncharacterized protein (TIGR00296 family)/AmmeMemoRadiSam system protein A/AmmeMemoRadiSam system protein B</fullName>
    </submittedName>
</protein>
<dbReference type="InterPro" id="IPR027485">
    <property type="entry name" value="AMMECR1_N"/>
</dbReference>
<dbReference type="InterPro" id="IPR027623">
    <property type="entry name" value="AmmeMemoSam_A"/>
</dbReference>
<dbReference type="PANTHER" id="PTHR13016:SF0">
    <property type="entry name" value="AMME SYNDROME CANDIDATE GENE 1 PROTEIN"/>
    <property type="match status" value="1"/>
</dbReference>
<dbReference type="CDD" id="cd07951">
    <property type="entry name" value="ED_3B_N_AMMECR1"/>
    <property type="match status" value="1"/>
</dbReference>
<dbReference type="EMBL" id="SLUO01000006">
    <property type="protein sequence ID" value="TCL58453.1"/>
    <property type="molecule type" value="Genomic_DNA"/>
</dbReference>
<feature type="domain" description="AMMECR1" evidence="1">
    <location>
        <begin position="263"/>
        <end position="437"/>
    </location>
</feature>
<organism evidence="2 3">
    <name type="scientific">Kineothrix alysoides</name>
    <dbReference type="NCBI Taxonomy" id="1469948"/>
    <lineage>
        <taxon>Bacteria</taxon>
        <taxon>Bacillati</taxon>
        <taxon>Bacillota</taxon>
        <taxon>Clostridia</taxon>
        <taxon>Lachnospirales</taxon>
        <taxon>Lachnospiraceae</taxon>
        <taxon>Kineothrix</taxon>
    </lineage>
</organism>
<dbReference type="RefSeq" id="WP_031390103.1">
    <property type="nucleotide sequence ID" value="NZ_JPNB01000001.1"/>
</dbReference>
<dbReference type="NCBIfam" id="TIGR00296">
    <property type="entry name" value="TIGR00296 family protein"/>
    <property type="match status" value="1"/>
</dbReference>
<sequence>MPIAGAFVVPHPPLIFPEIGHGEQFRIQKTIDSYKDVAKRIAMMQPETIVIISPHSVMYGDYFHISPGVHTSGNFSHYGYPEIVLEADYDAVLVAEIEKEARGNKIPAGTQGDREEALDHATMIPLRFIKEAYVKKFKIVRIGLSGLPLSEHYRLGETIREAAEKTGRRIVVVASGDLSHRLLDSGPYEYAKEGPEYDRKITEILAEGNLSKALEFSEDFCEKAGECGHRSISIMAGCMDGLPLKAELLSYEGPFGVGYAVAAFQDAYVSLARKALEYYLKNGVNYPIPDGLPEELLKKKAGAFVSLKKYGNLRGCIGTIQGTKNCVAEEVVGNAVNAGLWDPRFPQVEATELDNIICTVDVLSAPEPVTSIEELDVKKYGVIISMGARRGLLLPNLEGVETVEEQISISLKKAGIDEEDYREGKCSLERFEVVRHY</sequence>
<keyword evidence="3" id="KW-1185">Reference proteome</keyword>
<reference evidence="2 3" key="1">
    <citation type="submission" date="2019-03" db="EMBL/GenBank/DDBJ databases">
        <title>Genomic Encyclopedia of Type Strains, Phase IV (KMG-IV): sequencing the most valuable type-strain genomes for metagenomic binning, comparative biology and taxonomic classification.</title>
        <authorList>
            <person name="Goeker M."/>
        </authorList>
    </citation>
    <scope>NUCLEOTIDE SEQUENCE [LARGE SCALE GENOMIC DNA]</scope>
    <source>
        <strain evidence="2 3">DSM 100556</strain>
    </source>
</reference>
<dbReference type="AlphaFoldDB" id="A0A4R1QZL7"/>
<dbReference type="SUPFAM" id="SSF143447">
    <property type="entry name" value="AMMECR1-like"/>
    <property type="match status" value="1"/>
</dbReference>
<dbReference type="GO" id="GO:0016702">
    <property type="term" value="F:oxidoreductase activity, acting on single donors with incorporation of molecular oxygen, incorporation of two atoms of oxygen"/>
    <property type="evidence" value="ECO:0007669"/>
    <property type="project" value="UniProtKB-ARBA"/>
</dbReference>
<dbReference type="SUPFAM" id="SSF53213">
    <property type="entry name" value="LigB-like"/>
    <property type="match status" value="1"/>
</dbReference>
<dbReference type="PANTHER" id="PTHR13016">
    <property type="entry name" value="AMMECR1 HOMOLOG"/>
    <property type="match status" value="1"/>
</dbReference>
<dbReference type="GO" id="GO:0008198">
    <property type="term" value="F:ferrous iron binding"/>
    <property type="evidence" value="ECO:0007669"/>
    <property type="project" value="InterPro"/>
</dbReference>
<dbReference type="Gene3D" id="3.30.1490.150">
    <property type="entry name" value="Hypothetical protein ph0010, domain 2"/>
    <property type="match status" value="1"/>
</dbReference>
<dbReference type="InterPro" id="IPR036071">
    <property type="entry name" value="AMMECR1_dom_sf"/>
</dbReference>
<evidence type="ECO:0000259" key="1">
    <source>
        <dbReference type="PROSITE" id="PS51112"/>
    </source>
</evidence>
<dbReference type="NCBIfam" id="TIGR04335">
    <property type="entry name" value="AmmeMemoSam_A"/>
    <property type="match status" value="1"/>
</dbReference>
<dbReference type="Proteomes" id="UP000295718">
    <property type="component" value="Unassembled WGS sequence"/>
</dbReference>
<evidence type="ECO:0000313" key="3">
    <source>
        <dbReference type="Proteomes" id="UP000295718"/>
    </source>
</evidence>
<proteinExistence type="predicted"/>
<dbReference type="Gene3D" id="3.30.700.20">
    <property type="entry name" value="Hypothetical protein ph0010, domain 1"/>
    <property type="match status" value="1"/>
</dbReference>
<dbReference type="PROSITE" id="PS51112">
    <property type="entry name" value="AMMECR1"/>
    <property type="match status" value="1"/>
</dbReference>
<dbReference type="InterPro" id="IPR002733">
    <property type="entry name" value="AMMECR1_domain"/>
</dbReference>
<dbReference type="STRING" id="1469948.GCA_000732725_01384"/>
<dbReference type="Pfam" id="PF01871">
    <property type="entry name" value="AMMECR1"/>
    <property type="match status" value="1"/>
</dbReference>
<evidence type="ECO:0000313" key="2">
    <source>
        <dbReference type="EMBL" id="TCL58453.1"/>
    </source>
</evidence>
<comment type="caution">
    <text evidence="2">The sequence shown here is derived from an EMBL/GenBank/DDBJ whole genome shotgun (WGS) entry which is preliminary data.</text>
</comment>
<dbReference type="Gene3D" id="3.40.830.10">
    <property type="entry name" value="LigB-like"/>
    <property type="match status" value="1"/>
</dbReference>